<dbReference type="GO" id="GO:0005634">
    <property type="term" value="C:nucleus"/>
    <property type="evidence" value="ECO:0007669"/>
    <property type="project" value="UniProtKB-SubCell"/>
</dbReference>
<evidence type="ECO:0000256" key="2">
    <source>
        <dbReference type="ARBA" id="ARBA00022723"/>
    </source>
</evidence>
<evidence type="ECO:0000256" key="8">
    <source>
        <dbReference type="SAM" id="MobiDB-lite"/>
    </source>
</evidence>
<dbReference type="Gene3D" id="4.10.320.30">
    <property type="match status" value="1"/>
</dbReference>
<proteinExistence type="predicted"/>
<feature type="region of interest" description="Disordered" evidence="8">
    <location>
        <begin position="106"/>
        <end position="187"/>
    </location>
</feature>
<feature type="compositionally biased region" description="Basic and acidic residues" evidence="8">
    <location>
        <begin position="165"/>
        <end position="187"/>
    </location>
</feature>
<dbReference type="InterPro" id="IPR002515">
    <property type="entry name" value="Znf_C2H2C"/>
</dbReference>
<evidence type="ECO:0000256" key="6">
    <source>
        <dbReference type="ARBA" id="ARBA00023163"/>
    </source>
</evidence>
<keyword evidence="7" id="KW-0539">Nucleus</keyword>
<keyword evidence="3" id="KW-0863">Zinc-finger</keyword>
<evidence type="ECO:0000256" key="7">
    <source>
        <dbReference type="ARBA" id="ARBA00023242"/>
    </source>
</evidence>
<reference evidence="10 13" key="1">
    <citation type="journal article" date="2015" name="Parasit. Vectors">
        <title>Draft genome of the scabies mite.</title>
        <authorList>
            <person name="Rider S.D.Jr."/>
            <person name="Morgan M.S."/>
            <person name="Arlian L.G."/>
        </authorList>
    </citation>
    <scope>NUCLEOTIDE SEQUENCE [LARGE SCALE GENOMIC DNA]</scope>
    <source>
        <strain evidence="10">Arlian Lab</strain>
    </source>
</reference>
<comment type="subcellular location">
    <subcellularLocation>
        <location evidence="1">Nucleus</location>
    </subcellularLocation>
</comment>
<keyword evidence="12" id="KW-1185">Reference proteome</keyword>
<keyword evidence="4" id="KW-0862">Zinc</keyword>
<sequence length="375" mass="42419">MTNNSRRLNSNKNGDVIVRSPDSKSSSSTSSLLSINASKCNGTNNSGYDTRYCPMPGCDGTGNTKSAYLFHRSIKRCPMAALDPIKAELIQKRELEKEREQMAILVNASKSNKSSNNKLSAESKNTRINKSNSESNVKRKNCKKTKRAIGSSRKKIVRKSNKTVKKSEANENEKSSSKTDPNEIEEESKILERIEKESKSLDKNSMIVEENEEELQFKLLNNDIYSINLTVQDTDGLANEIDRYENSIGHLQNKNRSVAKKILAVEERNKLIAIEMKEIETRLNLFEIGLIGICKKINPAISFDDGNELNHCLDFLEDIVENRSSSTDHQSMFESLRINLNRNDLFDSNLFNDVMLQKKPILFGSNEKLLILDDN</sequence>
<feature type="compositionally biased region" description="Polar residues" evidence="8">
    <location>
        <begin position="126"/>
        <end position="135"/>
    </location>
</feature>
<dbReference type="InterPro" id="IPR036060">
    <property type="entry name" value="Znf_C2H2C_sf"/>
</dbReference>
<reference evidence="11" key="4">
    <citation type="submission" date="2022-06" db="UniProtKB">
        <authorList>
            <consortium name="EnsemblMetazoa"/>
        </authorList>
    </citation>
    <scope>IDENTIFICATION</scope>
</reference>
<evidence type="ECO:0000256" key="3">
    <source>
        <dbReference type="ARBA" id="ARBA00022771"/>
    </source>
</evidence>
<keyword evidence="6" id="KW-0804">Transcription</keyword>
<dbReference type="Proteomes" id="UP000070412">
    <property type="component" value="Unassembled WGS sequence"/>
</dbReference>
<dbReference type="SUPFAM" id="SSF103637">
    <property type="entry name" value="CCHHC domain"/>
    <property type="match status" value="1"/>
</dbReference>
<feature type="region of interest" description="Disordered" evidence="8">
    <location>
        <begin position="1"/>
        <end position="31"/>
    </location>
</feature>
<keyword evidence="5" id="KW-0805">Transcription regulation</keyword>
<reference evidence="9" key="3">
    <citation type="submission" date="2020-01" db="EMBL/GenBank/DDBJ databases">
        <authorList>
            <person name="Korhonen P.K.K."/>
            <person name="Guangxu M.G."/>
            <person name="Wang T.W."/>
            <person name="Stroehlein A.J.S."/>
            <person name="Young N.D."/>
            <person name="Ang C.-S.A."/>
            <person name="Fernando D.W.F."/>
            <person name="Lu H.L."/>
            <person name="Taylor S.T."/>
            <person name="Ehtesham M.E.M."/>
            <person name="Najaraj S.H.N."/>
            <person name="Harsha G.H.G."/>
            <person name="Madugundu A.M."/>
            <person name="Renuse S.R."/>
            <person name="Holt D.H."/>
            <person name="Pandey A.P."/>
            <person name="Papenfuss A.P."/>
            <person name="Gasser R.B.G."/>
            <person name="Fischer K.F."/>
        </authorList>
    </citation>
    <scope>NUCLEOTIDE SEQUENCE</scope>
    <source>
        <strain evidence="9">SSS_KF_BRIS2020</strain>
    </source>
</reference>
<evidence type="ECO:0000256" key="5">
    <source>
        <dbReference type="ARBA" id="ARBA00023015"/>
    </source>
</evidence>
<evidence type="ECO:0000256" key="4">
    <source>
        <dbReference type="ARBA" id="ARBA00022833"/>
    </source>
</evidence>
<name>A0A132A369_SARSC</name>
<keyword evidence="2" id="KW-0479">Metal-binding</keyword>
<dbReference type="EMBL" id="JXLN01010274">
    <property type="protein sequence ID" value="KPM05442.1"/>
    <property type="molecule type" value="Genomic_DNA"/>
</dbReference>
<dbReference type="EnsemblMetazoa" id="SSS_4382s_mrna">
    <property type="protein sequence ID" value="KAF7494627.1"/>
    <property type="gene ID" value="SSS_4382"/>
</dbReference>
<evidence type="ECO:0000313" key="11">
    <source>
        <dbReference type="EnsemblMetazoa" id="KAF7494627.1"/>
    </source>
</evidence>
<accession>A0A132A369</accession>
<feature type="compositionally biased region" description="Basic residues" evidence="8">
    <location>
        <begin position="138"/>
        <end position="164"/>
    </location>
</feature>
<reference evidence="12" key="2">
    <citation type="journal article" date="2020" name="PLoS Negl. Trop. Dis.">
        <title>High-quality nuclear genome for Sarcoptes scabiei-A critical resource for a neglected parasite.</title>
        <authorList>
            <person name="Korhonen P.K."/>
            <person name="Gasser R.B."/>
            <person name="Ma G."/>
            <person name="Wang T."/>
            <person name="Stroehlein A.J."/>
            <person name="Young N.D."/>
            <person name="Ang C.S."/>
            <person name="Fernando D.D."/>
            <person name="Lu H.C."/>
            <person name="Taylor S."/>
            <person name="Reynolds S.L."/>
            <person name="Mofiz E."/>
            <person name="Najaraj S.H."/>
            <person name="Gowda H."/>
            <person name="Madugundu A."/>
            <person name="Renuse S."/>
            <person name="Holt D."/>
            <person name="Pandey A."/>
            <person name="Papenfuss A.T."/>
            <person name="Fischer K."/>
        </authorList>
    </citation>
    <scope>NUCLEOTIDE SEQUENCE [LARGE SCALE GENOMIC DNA]</scope>
</reference>
<evidence type="ECO:0000256" key="1">
    <source>
        <dbReference type="ARBA" id="ARBA00004123"/>
    </source>
</evidence>
<evidence type="ECO:0000313" key="12">
    <source>
        <dbReference type="Proteomes" id="UP000070412"/>
    </source>
</evidence>
<dbReference type="AlphaFoldDB" id="A0A132A369"/>
<dbReference type="GO" id="GO:0008270">
    <property type="term" value="F:zinc ion binding"/>
    <property type="evidence" value="ECO:0007669"/>
    <property type="project" value="UniProtKB-KW"/>
</dbReference>
<dbReference type="EMBL" id="WVUK01000052">
    <property type="protein sequence ID" value="KAF7494627.1"/>
    <property type="molecule type" value="Genomic_DNA"/>
</dbReference>
<dbReference type="VEuPathDB" id="VectorBase:SSCA006628"/>
<dbReference type="GO" id="GO:0006355">
    <property type="term" value="P:regulation of DNA-templated transcription"/>
    <property type="evidence" value="ECO:0007669"/>
    <property type="project" value="InterPro"/>
</dbReference>
<dbReference type="OMA" id="CKKINPA"/>
<feature type="compositionally biased region" description="Low complexity" evidence="8">
    <location>
        <begin position="107"/>
        <end position="123"/>
    </location>
</feature>
<organism evidence="10 13">
    <name type="scientific">Sarcoptes scabiei</name>
    <name type="common">Itch mite</name>
    <name type="synonym">Acarus scabiei</name>
    <dbReference type="NCBI Taxonomy" id="52283"/>
    <lineage>
        <taxon>Eukaryota</taxon>
        <taxon>Metazoa</taxon>
        <taxon>Ecdysozoa</taxon>
        <taxon>Arthropoda</taxon>
        <taxon>Chelicerata</taxon>
        <taxon>Arachnida</taxon>
        <taxon>Acari</taxon>
        <taxon>Acariformes</taxon>
        <taxon>Sarcoptiformes</taxon>
        <taxon>Astigmata</taxon>
        <taxon>Psoroptidia</taxon>
        <taxon>Sarcoptoidea</taxon>
        <taxon>Sarcoptidae</taxon>
        <taxon>Sarcoptinae</taxon>
        <taxon>Sarcoptes</taxon>
    </lineage>
</organism>
<evidence type="ECO:0008006" key="14">
    <source>
        <dbReference type="Google" id="ProtNLM"/>
    </source>
</evidence>
<evidence type="ECO:0000313" key="9">
    <source>
        <dbReference type="EMBL" id="KAF7494627.1"/>
    </source>
</evidence>
<dbReference type="PROSITE" id="PS51802">
    <property type="entry name" value="ZF_CCHHC"/>
    <property type="match status" value="1"/>
</dbReference>
<dbReference type="Pfam" id="PF01530">
    <property type="entry name" value="zf-C2HC"/>
    <property type="match status" value="1"/>
</dbReference>
<feature type="compositionally biased region" description="Polar residues" evidence="8">
    <location>
        <begin position="1"/>
        <end position="13"/>
    </location>
</feature>
<protein>
    <recommendedName>
        <fullName evidence="14">Myelin transcription factor 1-like protein</fullName>
    </recommendedName>
</protein>
<evidence type="ECO:0000313" key="10">
    <source>
        <dbReference type="EMBL" id="KPM05442.1"/>
    </source>
</evidence>
<dbReference type="Proteomes" id="UP000616769">
    <property type="component" value="Unassembled WGS sequence"/>
</dbReference>
<gene>
    <name evidence="10" type="ORF">QR98_0039040</name>
    <name evidence="9" type="ORF">SSS_4382</name>
</gene>
<evidence type="ECO:0000313" key="13">
    <source>
        <dbReference type="Proteomes" id="UP000616769"/>
    </source>
</evidence>